<accession>A0A5C3KZF3</accession>
<name>A0A5C3KZF3_COPMA</name>
<proteinExistence type="predicted"/>
<feature type="region of interest" description="Disordered" evidence="1">
    <location>
        <begin position="1"/>
        <end position="27"/>
    </location>
</feature>
<evidence type="ECO:0000313" key="2">
    <source>
        <dbReference type="EMBL" id="TFK25677.1"/>
    </source>
</evidence>
<keyword evidence="3" id="KW-1185">Reference proteome</keyword>
<dbReference type="EMBL" id="ML210183">
    <property type="protein sequence ID" value="TFK25677.1"/>
    <property type="molecule type" value="Genomic_DNA"/>
</dbReference>
<reference evidence="2 3" key="1">
    <citation type="journal article" date="2019" name="Nat. Ecol. Evol.">
        <title>Megaphylogeny resolves global patterns of mushroom evolution.</title>
        <authorList>
            <person name="Varga T."/>
            <person name="Krizsan K."/>
            <person name="Foldi C."/>
            <person name="Dima B."/>
            <person name="Sanchez-Garcia M."/>
            <person name="Sanchez-Ramirez S."/>
            <person name="Szollosi G.J."/>
            <person name="Szarkandi J.G."/>
            <person name="Papp V."/>
            <person name="Albert L."/>
            <person name="Andreopoulos W."/>
            <person name="Angelini C."/>
            <person name="Antonin V."/>
            <person name="Barry K.W."/>
            <person name="Bougher N.L."/>
            <person name="Buchanan P."/>
            <person name="Buyck B."/>
            <person name="Bense V."/>
            <person name="Catcheside P."/>
            <person name="Chovatia M."/>
            <person name="Cooper J."/>
            <person name="Damon W."/>
            <person name="Desjardin D."/>
            <person name="Finy P."/>
            <person name="Geml J."/>
            <person name="Haridas S."/>
            <person name="Hughes K."/>
            <person name="Justo A."/>
            <person name="Karasinski D."/>
            <person name="Kautmanova I."/>
            <person name="Kiss B."/>
            <person name="Kocsube S."/>
            <person name="Kotiranta H."/>
            <person name="LaButti K.M."/>
            <person name="Lechner B.E."/>
            <person name="Liimatainen K."/>
            <person name="Lipzen A."/>
            <person name="Lukacs Z."/>
            <person name="Mihaltcheva S."/>
            <person name="Morgado L.N."/>
            <person name="Niskanen T."/>
            <person name="Noordeloos M.E."/>
            <person name="Ohm R.A."/>
            <person name="Ortiz-Santana B."/>
            <person name="Ovrebo C."/>
            <person name="Racz N."/>
            <person name="Riley R."/>
            <person name="Savchenko A."/>
            <person name="Shiryaev A."/>
            <person name="Soop K."/>
            <person name="Spirin V."/>
            <person name="Szebenyi C."/>
            <person name="Tomsovsky M."/>
            <person name="Tulloss R.E."/>
            <person name="Uehling J."/>
            <person name="Grigoriev I.V."/>
            <person name="Vagvolgyi C."/>
            <person name="Papp T."/>
            <person name="Martin F.M."/>
            <person name="Miettinen O."/>
            <person name="Hibbett D.S."/>
            <person name="Nagy L.G."/>
        </authorList>
    </citation>
    <scope>NUCLEOTIDE SEQUENCE [LARGE SCALE GENOMIC DNA]</scope>
    <source>
        <strain evidence="2 3">CBS 121175</strain>
    </source>
</reference>
<evidence type="ECO:0000256" key="1">
    <source>
        <dbReference type="SAM" id="MobiDB-lite"/>
    </source>
</evidence>
<dbReference type="Proteomes" id="UP000307440">
    <property type="component" value="Unassembled WGS sequence"/>
</dbReference>
<sequence>MSRRAGVRRQRPSPIITNSQSASPAFEDTDFEETIQRGRLFRRIDENLPQLEEPVEKCSYVVVRRETIYQAVGRIIYIPSSPSLIPYPSS</sequence>
<organism evidence="2 3">
    <name type="scientific">Coprinopsis marcescibilis</name>
    <name type="common">Agaric fungus</name>
    <name type="synonym">Psathyrella marcescibilis</name>
    <dbReference type="NCBI Taxonomy" id="230819"/>
    <lineage>
        <taxon>Eukaryota</taxon>
        <taxon>Fungi</taxon>
        <taxon>Dikarya</taxon>
        <taxon>Basidiomycota</taxon>
        <taxon>Agaricomycotina</taxon>
        <taxon>Agaricomycetes</taxon>
        <taxon>Agaricomycetidae</taxon>
        <taxon>Agaricales</taxon>
        <taxon>Agaricineae</taxon>
        <taxon>Psathyrellaceae</taxon>
        <taxon>Coprinopsis</taxon>
    </lineage>
</organism>
<gene>
    <name evidence="2" type="ORF">FA15DRAFT_668188</name>
</gene>
<protein>
    <submittedName>
        <fullName evidence="2">Uncharacterized protein</fullName>
    </submittedName>
</protein>
<dbReference type="AlphaFoldDB" id="A0A5C3KZF3"/>
<evidence type="ECO:0000313" key="3">
    <source>
        <dbReference type="Proteomes" id="UP000307440"/>
    </source>
</evidence>
<feature type="compositionally biased region" description="Basic residues" evidence="1">
    <location>
        <begin position="1"/>
        <end position="11"/>
    </location>
</feature>